<dbReference type="Proteomes" id="UP000198642">
    <property type="component" value="Unassembled WGS sequence"/>
</dbReference>
<dbReference type="EMBL" id="FOJW01000013">
    <property type="protein sequence ID" value="SFB28350.1"/>
    <property type="molecule type" value="Genomic_DNA"/>
</dbReference>
<organism evidence="2 3">
    <name type="scientific">Lentibacillus halodurans</name>
    <dbReference type="NCBI Taxonomy" id="237679"/>
    <lineage>
        <taxon>Bacteria</taxon>
        <taxon>Bacillati</taxon>
        <taxon>Bacillota</taxon>
        <taxon>Bacilli</taxon>
        <taxon>Bacillales</taxon>
        <taxon>Bacillaceae</taxon>
        <taxon>Lentibacillus</taxon>
    </lineage>
</organism>
<keyword evidence="2" id="KW-0223">Dioxygenase</keyword>
<evidence type="ECO:0000259" key="1">
    <source>
        <dbReference type="PROSITE" id="PS51819"/>
    </source>
</evidence>
<dbReference type="InterPro" id="IPR004360">
    <property type="entry name" value="Glyas_Fos-R_dOase_dom"/>
</dbReference>
<dbReference type="Gene3D" id="3.10.180.10">
    <property type="entry name" value="2,3-Dihydroxybiphenyl 1,2-Dioxygenase, domain 1"/>
    <property type="match status" value="1"/>
</dbReference>
<dbReference type="STRING" id="237679.SAMN04488072_11321"/>
<dbReference type="OrthoDB" id="9794917at2"/>
<dbReference type="SUPFAM" id="SSF54593">
    <property type="entry name" value="Glyoxalase/Bleomycin resistance protein/Dihydroxybiphenyl dioxygenase"/>
    <property type="match status" value="1"/>
</dbReference>
<name>A0A1I0ZV87_9BACI</name>
<dbReference type="Pfam" id="PF00903">
    <property type="entry name" value="Glyoxalase"/>
    <property type="match status" value="1"/>
</dbReference>
<dbReference type="PANTHER" id="PTHR36437:SF2">
    <property type="entry name" value="GLYOXALASE_BLEOMYCIN RESISTANCE PROTEIN_DIOXYGENASE"/>
    <property type="match status" value="1"/>
</dbReference>
<gene>
    <name evidence="2" type="ORF">SAMN04488072_11321</name>
</gene>
<evidence type="ECO:0000313" key="2">
    <source>
        <dbReference type="EMBL" id="SFB28350.1"/>
    </source>
</evidence>
<evidence type="ECO:0000313" key="3">
    <source>
        <dbReference type="Proteomes" id="UP000198642"/>
    </source>
</evidence>
<dbReference type="GO" id="GO:0051213">
    <property type="term" value="F:dioxygenase activity"/>
    <property type="evidence" value="ECO:0007669"/>
    <property type="project" value="UniProtKB-KW"/>
</dbReference>
<dbReference type="CDD" id="cd07263">
    <property type="entry name" value="VOC_like"/>
    <property type="match status" value="1"/>
</dbReference>
<dbReference type="PANTHER" id="PTHR36437">
    <property type="entry name" value="GLYOXALASE/BLEOMYCIN RESISTANCE PROTEIN/DIOXYGENASE"/>
    <property type="match status" value="1"/>
</dbReference>
<accession>A0A1I0ZV87</accession>
<dbReference type="InterPro" id="IPR029068">
    <property type="entry name" value="Glyas_Bleomycin-R_OHBP_Dase"/>
</dbReference>
<keyword evidence="2" id="KW-0560">Oxidoreductase</keyword>
<protein>
    <submittedName>
        <fullName evidence="2">Catechol 2,3-dioxygenase</fullName>
    </submittedName>
</protein>
<reference evidence="2 3" key="1">
    <citation type="submission" date="2016-10" db="EMBL/GenBank/DDBJ databases">
        <authorList>
            <person name="de Groot N.N."/>
        </authorList>
    </citation>
    <scope>NUCLEOTIDE SEQUENCE [LARGE SCALE GENOMIC DNA]</scope>
    <source>
        <strain evidence="2 3">CGMCC 1.3702</strain>
    </source>
</reference>
<keyword evidence="3" id="KW-1185">Reference proteome</keyword>
<feature type="domain" description="VOC" evidence="1">
    <location>
        <begin position="2"/>
        <end position="127"/>
    </location>
</feature>
<dbReference type="AlphaFoldDB" id="A0A1I0ZV87"/>
<sequence>MRIKITSVFVEDQEKALQFYTEVLGFQKKMDMPAGDYKWLTVVSPEDPDGVELLLEPNDNDAAKTYQKVIYEQGIPITSFVVDDIHAEYDRLKKHGVEFSMEPTDAGPVMFAIFDDTCGNLIQISQAR</sequence>
<proteinExistence type="predicted"/>
<dbReference type="RefSeq" id="WP_090239981.1">
    <property type="nucleotide sequence ID" value="NZ_FOJW01000013.1"/>
</dbReference>
<dbReference type="PROSITE" id="PS51819">
    <property type="entry name" value="VOC"/>
    <property type="match status" value="1"/>
</dbReference>
<dbReference type="InterPro" id="IPR037523">
    <property type="entry name" value="VOC_core"/>
</dbReference>